<comment type="caution">
    <text evidence="6">The sequence shown here is derived from an EMBL/GenBank/DDBJ whole genome shotgun (WGS) entry which is preliminary data.</text>
</comment>
<evidence type="ECO:0000256" key="5">
    <source>
        <dbReference type="ARBA" id="ARBA00024029"/>
    </source>
</evidence>
<comment type="similarity">
    <text evidence="5">Belongs to the creatininase superfamily.</text>
</comment>
<dbReference type="PANTHER" id="PTHR35005">
    <property type="entry name" value="3-DEHYDRO-SCYLLO-INOSOSE HYDROLASE"/>
    <property type="match status" value="1"/>
</dbReference>
<dbReference type="GO" id="GO:0046872">
    <property type="term" value="F:metal ion binding"/>
    <property type="evidence" value="ECO:0007669"/>
    <property type="project" value="UniProtKB-KW"/>
</dbReference>
<evidence type="ECO:0000313" key="7">
    <source>
        <dbReference type="Proteomes" id="UP000634647"/>
    </source>
</evidence>
<dbReference type="InterPro" id="IPR003785">
    <property type="entry name" value="Creatininase/forma_Hydrolase"/>
</dbReference>
<proteinExistence type="inferred from homology"/>
<dbReference type="GO" id="GO:0006602">
    <property type="term" value="P:creatinine catabolic process"/>
    <property type="evidence" value="ECO:0007669"/>
    <property type="project" value="InterPro"/>
</dbReference>
<evidence type="ECO:0000256" key="4">
    <source>
        <dbReference type="ARBA" id="ARBA00022833"/>
    </source>
</evidence>
<dbReference type="RefSeq" id="WP_210184811.1">
    <property type="nucleotide sequence ID" value="NZ_FNOB01000027.1"/>
</dbReference>
<dbReference type="GO" id="GO:0016811">
    <property type="term" value="F:hydrolase activity, acting on carbon-nitrogen (but not peptide) bonds, in linear amides"/>
    <property type="evidence" value="ECO:0007669"/>
    <property type="project" value="TreeGrafter"/>
</dbReference>
<protein>
    <submittedName>
        <fullName evidence="6">Creatininase</fullName>
    </submittedName>
</protein>
<evidence type="ECO:0000313" key="6">
    <source>
        <dbReference type="EMBL" id="GHE03696.1"/>
    </source>
</evidence>
<evidence type="ECO:0000256" key="1">
    <source>
        <dbReference type="ARBA" id="ARBA00001947"/>
    </source>
</evidence>
<reference evidence="6" key="1">
    <citation type="journal article" date="2014" name="Int. J. Syst. Evol. Microbiol.">
        <title>Complete genome sequence of Corynebacterium casei LMG S-19264T (=DSM 44701T), isolated from a smear-ripened cheese.</title>
        <authorList>
            <consortium name="US DOE Joint Genome Institute (JGI-PGF)"/>
            <person name="Walter F."/>
            <person name="Albersmeier A."/>
            <person name="Kalinowski J."/>
            <person name="Ruckert C."/>
        </authorList>
    </citation>
    <scope>NUCLEOTIDE SEQUENCE</scope>
    <source>
        <strain evidence="6">CGMCC 1.10859</strain>
    </source>
</reference>
<keyword evidence="3" id="KW-0378">Hydrolase</keyword>
<organism evidence="6 7">
    <name type="scientific">Allgaiera indica</name>
    <dbReference type="NCBI Taxonomy" id="765699"/>
    <lineage>
        <taxon>Bacteria</taxon>
        <taxon>Pseudomonadati</taxon>
        <taxon>Pseudomonadota</taxon>
        <taxon>Alphaproteobacteria</taxon>
        <taxon>Rhodobacterales</taxon>
        <taxon>Paracoccaceae</taxon>
        <taxon>Allgaiera</taxon>
    </lineage>
</organism>
<dbReference type="EMBL" id="BNAB01000013">
    <property type="protein sequence ID" value="GHE03696.1"/>
    <property type="molecule type" value="Genomic_DNA"/>
</dbReference>
<dbReference type="PANTHER" id="PTHR35005:SF1">
    <property type="entry name" value="2-AMINO-5-FORMYLAMINO-6-RIBOSYLAMINOPYRIMIDIN-4(3H)-ONE 5'-MONOPHOSPHATE DEFORMYLASE"/>
    <property type="match status" value="1"/>
</dbReference>
<sequence>MQMKETVFYAELTWPEAEARIAAGAPVFLPLGATEQHGRHMALNVDVAVPTAISARAAARTGGLVLPAVAYGNRSQPKTGGGRGFPGTLNLTAHTFSLVVRDVICELYRQKVRKIVTVNGHYENIAPTIEGIELALDAIGRDRAGELVILRVDHWEMVRPETLDRIFPDGYPGIELEHASVLETSMMMALRPDLVDLSRAIHDGPACFLPYDRYPRPAEEVPSSGVLSLTQGSSAEKGEWLLADCAAGIVEMIEREFGEMAVRCHPEGASTPSTTPVTSVKVL</sequence>
<dbReference type="GO" id="GO:0006601">
    <property type="term" value="P:creatine biosynthetic process"/>
    <property type="evidence" value="ECO:0007669"/>
    <property type="project" value="InterPro"/>
</dbReference>
<accession>A0AAN4UT92</accession>
<dbReference type="GO" id="GO:0009231">
    <property type="term" value="P:riboflavin biosynthetic process"/>
    <property type="evidence" value="ECO:0007669"/>
    <property type="project" value="TreeGrafter"/>
</dbReference>
<evidence type="ECO:0000256" key="2">
    <source>
        <dbReference type="ARBA" id="ARBA00022723"/>
    </source>
</evidence>
<keyword evidence="2" id="KW-0479">Metal-binding</keyword>
<dbReference type="SUPFAM" id="SSF102215">
    <property type="entry name" value="Creatininase"/>
    <property type="match status" value="1"/>
</dbReference>
<reference evidence="6" key="2">
    <citation type="submission" date="2023-06" db="EMBL/GenBank/DDBJ databases">
        <authorList>
            <person name="Sun Q."/>
            <person name="Zhou Y."/>
        </authorList>
    </citation>
    <scope>NUCLEOTIDE SEQUENCE</scope>
    <source>
        <strain evidence="6">CGMCC 1.10859</strain>
    </source>
</reference>
<comment type="cofactor">
    <cofactor evidence="1">
        <name>Zn(2+)</name>
        <dbReference type="ChEBI" id="CHEBI:29105"/>
    </cofactor>
</comment>
<dbReference type="InterPro" id="IPR024087">
    <property type="entry name" value="Creatininase-like_sf"/>
</dbReference>
<gene>
    <name evidence="6" type="ORF">GCM10008024_28080</name>
</gene>
<name>A0AAN4UT92_9RHOB</name>
<keyword evidence="4" id="KW-0862">Zinc</keyword>
<dbReference type="Pfam" id="PF02633">
    <property type="entry name" value="Creatininase"/>
    <property type="match status" value="1"/>
</dbReference>
<dbReference type="GO" id="GO:0047789">
    <property type="term" value="F:creatininase activity"/>
    <property type="evidence" value="ECO:0007669"/>
    <property type="project" value="InterPro"/>
</dbReference>
<dbReference type="Proteomes" id="UP000634647">
    <property type="component" value="Unassembled WGS sequence"/>
</dbReference>
<dbReference type="Gene3D" id="3.40.50.10310">
    <property type="entry name" value="Creatininase"/>
    <property type="match status" value="1"/>
</dbReference>
<dbReference type="AlphaFoldDB" id="A0AAN4UT92"/>
<evidence type="ECO:0000256" key="3">
    <source>
        <dbReference type="ARBA" id="ARBA00022801"/>
    </source>
</evidence>
<dbReference type="InterPro" id="IPR031034">
    <property type="entry name" value="Creatininase"/>
</dbReference>
<dbReference type="NCBIfam" id="TIGR04448">
    <property type="entry name" value="creatininase"/>
    <property type="match status" value="1"/>
</dbReference>